<dbReference type="FunFam" id="1.10.472.10:FF:000067">
    <property type="entry name" value="Retinoblastoma-related protein 1"/>
    <property type="match status" value="1"/>
</dbReference>
<feature type="region of interest" description="Disordered" evidence="9">
    <location>
        <begin position="386"/>
        <end position="406"/>
    </location>
</feature>
<evidence type="ECO:0000256" key="7">
    <source>
        <dbReference type="ARBA" id="ARBA00023306"/>
    </source>
</evidence>
<keyword evidence="6" id="KW-0539">Nucleus</keyword>
<dbReference type="SUPFAM" id="SSF47954">
    <property type="entry name" value="Cyclin-like"/>
    <property type="match status" value="2"/>
</dbReference>
<dbReference type="GO" id="GO:2000134">
    <property type="term" value="P:negative regulation of G1/S transition of mitotic cell cycle"/>
    <property type="evidence" value="ECO:0007669"/>
    <property type="project" value="TreeGrafter"/>
</dbReference>
<dbReference type="InterPro" id="IPR024599">
    <property type="entry name" value="RB_N"/>
</dbReference>
<keyword evidence="5" id="KW-0804">Transcription</keyword>
<dbReference type="GO" id="GO:0005667">
    <property type="term" value="C:transcription regulator complex"/>
    <property type="evidence" value="ECO:0007669"/>
    <property type="project" value="TreeGrafter"/>
</dbReference>
<reference evidence="12" key="1">
    <citation type="submission" date="2018-02" db="EMBL/GenBank/DDBJ databases">
        <title>Rhizophora mucronata_Transcriptome.</title>
        <authorList>
            <person name="Meera S.P."/>
            <person name="Sreeshan A."/>
            <person name="Augustine A."/>
        </authorList>
    </citation>
    <scope>NUCLEOTIDE SEQUENCE</scope>
    <source>
        <tissue evidence="12">Leaf</tissue>
    </source>
</reference>
<dbReference type="PANTHER" id="PTHR13742">
    <property type="entry name" value="RETINOBLASTOMA-ASSOCIATED PROTEIN RB -RELATED"/>
    <property type="match status" value="1"/>
</dbReference>
<dbReference type="FunFam" id="1.10.472.10:FF:000030">
    <property type="entry name" value="Retinoblastoma-related protein 1"/>
    <property type="match status" value="1"/>
</dbReference>
<evidence type="ECO:0000256" key="8">
    <source>
        <dbReference type="ARBA" id="ARBA00025018"/>
    </source>
</evidence>
<evidence type="ECO:0000256" key="1">
    <source>
        <dbReference type="ARBA" id="ARBA00004123"/>
    </source>
</evidence>
<dbReference type="GO" id="GO:0006357">
    <property type="term" value="P:regulation of transcription by RNA polymerase II"/>
    <property type="evidence" value="ECO:0007669"/>
    <property type="project" value="InterPro"/>
</dbReference>
<evidence type="ECO:0000256" key="3">
    <source>
        <dbReference type="ARBA" id="ARBA00022491"/>
    </source>
</evidence>
<feature type="compositionally biased region" description="Polar residues" evidence="9">
    <location>
        <begin position="1"/>
        <end position="19"/>
    </location>
</feature>
<dbReference type="Gene3D" id="1.10.472.10">
    <property type="entry name" value="Cyclin-like"/>
    <property type="match status" value="2"/>
</dbReference>
<comment type="function">
    <text evidence="8">Regulator of biological processes that recruits a histone deacetylase to control gene transcription. May play a role in the entry into mitosis, negatively regulating the cell proliferation. Formation of stable complexes with geminiviridae replication-associated proteins may create a cellular environment which favors viral DNA replication.</text>
</comment>
<keyword evidence="7" id="KW-0131">Cell cycle</keyword>
<dbReference type="GO" id="GO:0000785">
    <property type="term" value="C:chromatin"/>
    <property type="evidence" value="ECO:0007669"/>
    <property type="project" value="TreeGrafter"/>
</dbReference>
<dbReference type="GO" id="GO:0005634">
    <property type="term" value="C:nucleus"/>
    <property type="evidence" value="ECO:0007669"/>
    <property type="project" value="UniProtKB-SubCell"/>
</dbReference>
<feature type="domain" description="Retinoblastoma-associated protein N-terminal" evidence="10">
    <location>
        <begin position="91"/>
        <end position="240"/>
    </location>
</feature>
<dbReference type="GO" id="GO:0000977">
    <property type="term" value="F:RNA polymerase II transcription regulatory region sequence-specific DNA binding"/>
    <property type="evidence" value="ECO:0007669"/>
    <property type="project" value="TreeGrafter"/>
</dbReference>
<evidence type="ECO:0000256" key="5">
    <source>
        <dbReference type="ARBA" id="ARBA00023163"/>
    </source>
</evidence>
<dbReference type="InterPro" id="IPR036915">
    <property type="entry name" value="Cyclin-like_sf"/>
</dbReference>
<dbReference type="PANTHER" id="PTHR13742:SF17">
    <property type="entry name" value="RE32990P-RELATED"/>
    <property type="match status" value="1"/>
</dbReference>
<keyword evidence="3" id="KW-0678">Repressor</keyword>
<dbReference type="Gene3D" id="1.10.472.140">
    <property type="match status" value="1"/>
</dbReference>
<dbReference type="GO" id="GO:0032875">
    <property type="term" value="P:regulation of DNA endoreduplication"/>
    <property type="evidence" value="ECO:0007669"/>
    <property type="project" value="UniProtKB-ARBA"/>
</dbReference>
<sequence length="1027" mass="114425">MMAEKNNTSATSSGQSHNNDGGRESHATESRFSEFCKNEFSLDENTFAQATKLLKETKNVLLSSVSAIGNGSLEDAERFLFAFVLYSVKRLSEKKGENELQRSNDHGLMLCQILRSAKLNIVDFLKEIPQFVVKAGPILSNTYGADWENKLEAKELHANFVHMSILSRHYKRAYRELFLVNGTNSDEQLADSSYTAYMSECYQFGWLLFLALRVHAFSRFKDLVTCTNGLVSVLAVLIIHIPARFRNFRVNDSQWFVKKGDKGVDLLASLSNKYDTSEDELWKTMEKTNGLIADVLKKLPHLASECKNENLENLNPDCLTYYEDLMEESSLQSSLNILERDYDEAIHGKGELDERIFIHEDDSLLGPGSLSGGAVNVTCTKRKLESTSSPTKSIMSPFSPHRSPTSHVNGTLGYANSKMASTPVSTAMTTAKWLRTVISPLPPKPSAQLEHFLASCDRDVTNDVIRRADIMLEAIFPSSALGECCVAGSLQSTSLMDNIWAEQRRLEALKLYYRVLEAMCTAEAQMLHATNLTSLLTNERFHRCMLACSAELVLATHKTITMLFPAVLERTGITAFDLSKVIESFIRHEESLPRELRRHLNSLEERLLESMVWEKGSSMYNSLTVARVALSEEVTRLGLLAEPMPSLDAIAMRINFSSRSLPPVSSLLKHDSSLGQNGDIRSPKRPCTDHRSVLVERSPFTSQVKDRSLAYSNLKSKLLPPPLQSAFASPTRPNPGGGGETCAETGINIFFGKINKLAAVRINGIVERMEQSQQHLRENVYCLFQRILSQQTSLFFNRHIDQIILCCFYGIAKISKVSLTFRELIYNYRKQPQCKPQVFRSVFVDWSSARHNLRTGQDHVDIITFYNEIFVPAAKPLLVEVDSGGTTTKVDQVPEVSNNKDGQCPASPKVSPFPSLPDMSPKKVSALHNVYVSPLRTAKMDALISSSSRSYYACVGESTHAYQSPSKDLTAINNRLNGNRKLRGTLNFDNVDVGLVSDSMVANSLYLQNGGSASSSAALPKSEQPDP</sequence>
<dbReference type="Pfam" id="PF01857">
    <property type="entry name" value="RB_B"/>
    <property type="match status" value="1"/>
</dbReference>
<dbReference type="EMBL" id="GGEC01027318">
    <property type="protein sequence ID" value="MBX07802.1"/>
    <property type="molecule type" value="Transcribed_RNA"/>
</dbReference>
<dbReference type="InterPro" id="IPR028309">
    <property type="entry name" value="RB_fam"/>
</dbReference>
<proteinExistence type="inferred from homology"/>
<dbReference type="AlphaFoldDB" id="A0A2P2KPZ9"/>
<evidence type="ECO:0000259" key="10">
    <source>
        <dbReference type="SMART" id="SM01367"/>
    </source>
</evidence>
<dbReference type="SMART" id="SM01367">
    <property type="entry name" value="DUF3452"/>
    <property type="match status" value="1"/>
</dbReference>
<dbReference type="SMART" id="SM01368">
    <property type="entry name" value="RB_A"/>
    <property type="match status" value="1"/>
</dbReference>
<feature type="region of interest" description="Disordered" evidence="9">
    <location>
        <begin position="889"/>
        <end position="912"/>
    </location>
</feature>
<comment type="subcellular location">
    <subcellularLocation>
        <location evidence="1">Nucleus</location>
    </subcellularLocation>
</comment>
<keyword evidence="4" id="KW-0805">Transcription regulation</keyword>
<name>A0A2P2KPZ9_RHIMU</name>
<dbReference type="InterPro" id="IPR002719">
    <property type="entry name" value="RB_B"/>
</dbReference>
<evidence type="ECO:0000259" key="11">
    <source>
        <dbReference type="SMART" id="SM01368"/>
    </source>
</evidence>
<feature type="domain" description="Retinoblastoma-associated protein A-box" evidence="11">
    <location>
        <begin position="422"/>
        <end position="623"/>
    </location>
</feature>
<feature type="compositionally biased region" description="Polar residues" evidence="9">
    <location>
        <begin position="889"/>
        <end position="901"/>
    </location>
</feature>
<organism evidence="12">
    <name type="scientific">Rhizophora mucronata</name>
    <name type="common">Asiatic mangrove</name>
    <dbReference type="NCBI Taxonomy" id="61149"/>
    <lineage>
        <taxon>Eukaryota</taxon>
        <taxon>Viridiplantae</taxon>
        <taxon>Streptophyta</taxon>
        <taxon>Embryophyta</taxon>
        <taxon>Tracheophyta</taxon>
        <taxon>Spermatophyta</taxon>
        <taxon>Magnoliopsida</taxon>
        <taxon>eudicotyledons</taxon>
        <taxon>Gunneridae</taxon>
        <taxon>Pentapetalae</taxon>
        <taxon>rosids</taxon>
        <taxon>fabids</taxon>
        <taxon>Malpighiales</taxon>
        <taxon>Rhizophoraceae</taxon>
        <taxon>Rhizophora</taxon>
    </lineage>
</organism>
<accession>A0A2P2KPZ9</accession>
<dbReference type="Pfam" id="PF11934">
    <property type="entry name" value="DUF3452"/>
    <property type="match status" value="1"/>
</dbReference>
<evidence type="ECO:0000313" key="12">
    <source>
        <dbReference type="EMBL" id="MBX07802.1"/>
    </source>
</evidence>
<comment type="similarity">
    <text evidence="2">Belongs to the retinoblastoma protein (RB) family.</text>
</comment>
<evidence type="ECO:0000256" key="4">
    <source>
        <dbReference type="ARBA" id="ARBA00023015"/>
    </source>
</evidence>
<dbReference type="Pfam" id="PF01858">
    <property type="entry name" value="RB_A"/>
    <property type="match status" value="1"/>
</dbReference>
<dbReference type="FunFam" id="1.10.472.140:FF:000003">
    <property type="entry name" value="Retinoblastoma-related protein 1"/>
    <property type="match status" value="1"/>
</dbReference>
<feature type="region of interest" description="Disordered" evidence="9">
    <location>
        <begin position="1"/>
        <end position="28"/>
    </location>
</feature>
<evidence type="ECO:0000256" key="6">
    <source>
        <dbReference type="ARBA" id="ARBA00023242"/>
    </source>
</evidence>
<dbReference type="GO" id="GO:0030154">
    <property type="term" value="P:cell differentiation"/>
    <property type="evidence" value="ECO:0007669"/>
    <property type="project" value="TreeGrafter"/>
</dbReference>
<evidence type="ECO:0000256" key="2">
    <source>
        <dbReference type="ARBA" id="ARBA00009475"/>
    </source>
</evidence>
<protein>
    <submittedName>
        <fullName evidence="12">Retinoblastoma-related protein</fullName>
    </submittedName>
</protein>
<dbReference type="InterPro" id="IPR002720">
    <property type="entry name" value="RB_A"/>
</dbReference>
<evidence type="ECO:0000256" key="9">
    <source>
        <dbReference type="SAM" id="MobiDB-lite"/>
    </source>
</evidence>